<dbReference type="RefSeq" id="WP_368647080.1">
    <property type="nucleotide sequence ID" value="NZ_CP158255.1"/>
</dbReference>
<evidence type="ECO:0008006" key="3">
    <source>
        <dbReference type="Google" id="ProtNLM"/>
    </source>
</evidence>
<keyword evidence="1" id="KW-0812">Transmembrane</keyword>
<accession>A0AB39D6Q1</accession>
<protein>
    <recommendedName>
        <fullName evidence="3">DUF4239 domain-containing protein</fullName>
    </recommendedName>
</protein>
<evidence type="ECO:0000313" key="2">
    <source>
        <dbReference type="EMBL" id="XDJ50441.1"/>
    </source>
</evidence>
<evidence type="ECO:0000256" key="1">
    <source>
        <dbReference type="SAM" id="Phobius"/>
    </source>
</evidence>
<feature type="transmembrane region" description="Helical" evidence="1">
    <location>
        <begin position="46"/>
        <end position="68"/>
    </location>
</feature>
<organism evidence="2">
    <name type="scientific">Castellaniella ginsengisoli</name>
    <dbReference type="NCBI Taxonomy" id="546114"/>
    <lineage>
        <taxon>Bacteria</taxon>
        <taxon>Pseudomonadati</taxon>
        <taxon>Pseudomonadota</taxon>
        <taxon>Betaproteobacteria</taxon>
        <taxon>Burkholderiales</taxon>
        <taxon>Alcaligenaceae</taxon>
        <taxon>Castellaniella</taxon>
    </lineage>
</organism>
<feature type="transmembrane region" description="Helical" evidence="1">
    <location>
        <begin position="12"/>
        <end position="34"/>
    </location>
</feature>
<keyword evidence="1" id="KW-1133">Transmembrane helix</keyword>
<proteinExistence type="predicted"/>
<keyword evidence="1" id="KW-0472">Membrane</keyword>
<dbReference type="InterPro" id="IPR025333">
    <property type="entry name" value="DUF4239"/>
</dbReference>
<feature type="transmembrane region" description="Helical" evidence="1">
    <location>
        <begin position="218"/>
        <end position="236"/>
    </location>
</feature>
<dbReference type="Pfam" id="PF14023">
    <property type="entry name" value="Bestrophin-like"/>
    <property type="match status" value="1"/>
</dbReference>
<gene>
    <name evidence="2" type="ORF">ABRZ09_00815</name>
</gene>
<name>A0AB39D6Q1_9BURK</name>
<feature type="transmembrane region" description="Helical" evidence="1">
    <location>
        <begin position="192"/>
        <end position="211"/>
    </location>
</feature>
<sequence length="260" mass="28824">MFDFMYDLPEWAMFAACVLLVGGLSVAALILMIVFRRLWPPGPHAYTMVSTMLSGILLPTGIVLAFVASDIWQQDAKGRTAVEQEAIAVADTLRIAKFLPVELREQVTGVLDDYIREVIEIEWPLMGDGRASQVAEDQLETLMILSVEIESGTSQLALRRAAEELRRYATDIENARNQRLLVAQGRVLPTKWAALLVLLFTAACVLSELHLNHRRPLFLAMALFSLGFGATLYMIASFDRPFTGTTVIEPTSLSVLLVRG</sequence>
<reference evidence="2" key="1">
    <citation type="submission" date="2024-05" db="EMBL/GenBank/DDBJ databases">
        <authorList>
            <person name="Luo Y.-C."/>
            <person name="Nicholds J."/>
            <person name="Mortimer T."/>
            <person name="Maboni G."/>
        </authorList>
    </citation>
    <scope>NUCLEOTIDE SEQUENCE</scope>
    <source>
        <strain evidence="2">151108</strain>
    </source>
</reference>
<dbReference type="EMBL" id="CP158255">
    <property type="protein sequence ID" value="XDJ50441.1"/>
    <property type="molecule type" value="Genomic_DNA"/>
</dbReference>
<dbReference type="AlphaFoldDB" id="A0AB39D6Q1"/>